<evidence type="ECO:0008006" key="3">
    <source>
        <dbReference type="Google" id="ProtNLM"/>
    </source>
</evidence>
<dbReference type="Gene3D" id="1.10.3090.10">
    <property type="entry name" value="cca-adding enzyme, domain 2"/>
    <property type="match status" value="1"/>
</dbReference>
<dbReference type="Proteomes" id="UP000249417">
    <property type="component" value="Unassembled WGS sequence"/>
</dbReference>
<reference evidence="1 2" key="1">
    <citation type="submission" date="2017-08" db="EMBL/GenBank/DDBJ databases">
        <title>Infants hospitalized years apart are colonized by the same room-sourced microbial strains.</title>
        <authorList>
            <person name="Brooks B."/>
            <person name="Olm M.R."/>
            <person name="Firek B.A."/>
            <person name="Baker R."/>
            <person name="Thomas B.C."/>
            <person name="Morowitz M.J."/>
            <person name="Banfield J.F."/>
        </authorList>
    </citation>
    <scope>NUCLEOTIDE SEQUENCE [LARGE SCALE GENOMIC DNA]</scope>
    <source>
        <strain evidence="1">S2_005_002_R2_29</strain>
    </source>
</reference>
<gene>
    <name evidence="1" type="ORF">DI551_05815</name>
</gene>
<evidence type="ECO:0000313" key="1">
    <source>
        <dbReference type="EMBL" id="PZQ46052.1"/>
    </source>
</evidence>
<feature type="non-terminal residue" evidence="1">
    <location>
        <position position="1"/>
    </location>
</feature>
<protein>
    <recommendedName>
        <fullName evidence="3">CCA tRNA nucleotidyltransferase</fullName>
    </recommendedName>
</protein>
<dbReference type="AlphaFoldDB" id="A0A2W5MXW0"/>
<organism evidence="1 2">
    <name type="scientific">Micavibrio aeruginosavorus</name>
    <dbReference type="NCBI Taxonomy" id="349221"/>
    <lineage>
        <taxon>Bacteria</taxon>
        <taxon>Pseudomonadati</taxon>
        <taxon>Bdellovibrionota</taxon>
        <taxon>Bdellovibrionia</taxon>
        <taxon>Bdellovibrionales</taxon>
        <taxon>Pseudobdellovibrionaceae</taxon>
        <taxon>Micavibrio</taxon>
    </lineage>
</organism>
<accession>A0A2W5MXW0</accession>
<name>A0A2W5MXW0_9BACT</name>
<proteinExistence type="predicted"/>
<sequence>AQKKAIEDMGKGMALLKSMTKKKTRELVYACGNQIALQCYLLFLARKEQLPDPEILDIARYWQAPPFPIKAEELMAKGVPQGPQLGKKLKQLEAQWVKSDFTKIPKI</sequence>
<dbReference type="SUPFAM" id="SSF81891">
    <property type="entry name" value="Poly A polymerase C-terminal region-like"/>
    <property type="match status" value="1"/>
</dbReference>
<comment type="caution">
    <text evidence="1">The sequence shown here is derived from an EMBL/GenBank/DDBJ whole genome shotgun (WGS) entry which is preliminary data.</text>
</comment>
<evidence type="ECO:0000313" key="2">
    <source>
        <dbReference type="Proteomes" id="UP000249417"/>
    </source>
</evidence>
<dbReference type="EMBL" id="QFQB01000033">
    <property type="protein sequence ID" value="PZQ46052.1"/>
    <property type="molecule type" value="Genomic_DNA"/>
</dbReference>